<accession>A0A239HZH3</accession>
<organism evidence="1 2">
    <name type="scientific">Ekhidna lutea</name>
    <dbReference type="NCBI Taxonomy" id="447679"/>
    <lineage>
        <taxon>Bacteria</taxon>
        <taxon>Pseudomonadati</taxon>
        <taxon>Bacteroidota</taxon>
        <taxon>Cytophagia</taxon>
        <taxon>Cytophagales</taxon>
        <taxon>Reichenbachiellaceae</taxon>
        <taxon>Ekhidna</taxon>
    </lineage>
</organism>
<dbReference type="AlphaFoldDB" id="A0A239HZH3"/>
<evidence type="ECO:0000313" key="1">
    <source>
        <dbReference type="EMBL" id="SNS86916.1"/>
    </source>
</evidence>
<gene>
    <name evidence="1" type="ORF">SAMN05421640_1601</name>
</gene>
<protein>
    <submittedName>
        <fullName evidence="1">Uncharacterized protein</fullName>
    </submittedName>
</protein>
<dbReference type="EMBL" id="FZPD01000002">
    <property type="protein sequence ID" value="SNS86916.1"/>
    <property type="molecule type" value="Genomic_DNA"/>
</dbReference>
<sequence length="30" mass="3507">MTETGLLLADEKDDRSSFNSYSLHNGYWKQ</sequence>
<proteinExistence type="predicted"/>
<name>A0A239HZH3_EKHLU</name>
<keyword evidence="2" id="KW-1185">Reference proteome</keyword>
<reference evidence="1 2" key="1">
    <citation type="submission" date="2017-06" db="EMBL/GenBank/DDBJ databases">
        <authorList>
            <person name="Kim H.J."/>
            <person name="Triplett B.A."/>
        </authorList>
    </citation>
    <scope>NUCLEOTIDE SEQUENCE [LARGE SCALE GENOMIC DNA]</scope>
    <source>
        <strain evidence="1 2">DSM 19307</strain>
    </source>
</reference>
<evidence type="ECO:0000313" key="2">
    <source>
        <dbReference type="Proteomes" id="UP000198393"/>
    </source>
</evidence>
<dbReference type="Proteomes" id="UP000198393">
    <property type="component" value="Unassembled WGS sequence"/>
</dbReference>